<protein>
    <submittedName>
        <fullName evidence="2">Uncharacterized protein</fullName>
    </submittedName>
</protein>
<accession>A0AAV4QJH8</accession>
<name>A0AAV4QJH8_CAEEX</name>
<organism evidence="2 3">
    <name type="scientific">Caerostris extrusa</name>
    <name type="common">Bark spider</name>
    <name type="synonym">Caerostris bankana</name>
    <dbReference type="NCBI Taxonomy" id="172846"/>
    <lineage>
        <taxon>Eukaryota</taxon>
        <taxon>Metazoa</taxon>
        <taxon>Ecdysozoa</taxon>
        <taxon>Arthropoda</taxon>
        <taxon>Chelicerata</taxon>
        <taxon>Arachnida</taxon>
        <taxon>Araneae</taxon>
        <taxon>Araneomorphae</taxon>
        <taxon>Entelegynae</taxon>
        <taxon>Araneoidea</taxon>
        <taxon>Araneidae</taxon>
        <taxon>Caerostris</taxon>
    </lineage>
</organism>
<gene>
    <name evidence="2" type="ORF">CEXT_288671</name>
</gene>
<dbReference type="AlphaFoldDB" id="A0AAV4QJH8"/>
<evidence type="ECO:0000313" key="2">
    <source>
        <dbReference type="EMBL" id="GIY08195.1"/>
    </source>
</evidence>
<proteinExistence type="predicted"/>
<dbReference type="EMBL" id="BPLR01006211">
    <property type="protein sequence ID" value="GIY08195.1"/>
    <property type="molecule type" value="Genomic_DNA"/>
</dbReference>
<evidence type="ECO:0000256" key="1">
    <source>
        <dbReference type="SAM" id="MobiDB-lite"/>
    </source>
</evidence>
<comment type="caution">
    <text evidence="2">The sequence shown here is derived from an EMBL/GenBank/DDBJ whole genome shotgun (WGS) entry which is preliminary data.</text>
</comment>
<feature type="region of interest" description="Disordered" evidence="1">
    <location>
        <begin position="79"/>
        <end position="106"/>
    </location>
</feature>
<sequence>MKELKHHHTARVPSSQVRTGWGEIIQECYLMESVPWGWSSPNKRETFFPRRRGARSLTYPIHTSREKASEGLYLAGRTFPSAGSGSGRSHVRIPEHVKEIPFSNSQ</sequence>
<keyword evidence="3" id="KW-1185">Reference proteome</keyword>
<evidence type="ECO:0000313" key="3">
    <source>
        <dbReference type="Proteomes" id="UP001054945"/>
    </source>
</evidence>
<reference evidence="2 3" key="1">
    <citation type="submission" date="2021-06" db="EMBL/GenBank/DDBJ databases">
        <title>Caerostris extrusa draft genome.</title>
        <authorList>
            <person name="Kono N."/>
            <person name="Arakawa K."/>
        </authorList>
    </citation>
    <scope>NUCLEOTIDE SEQUENCE [LARGE SCALE GENOMIC DNA]</scope>
</reference>
<dbReference type="Proteomes" id="UP001054945">
    <property type="component" value="Unassembled WGS sequence"/>
</dbReference>